<dbReference type="PANTHER" id="PTHR12425:SF5">
    <property type="entry name" value="SYNEMBRYN"/>
    <property type="match status" value="1"/>
</dbReference>
<dbReference type="GO" id="GO:0005737">
    <property type="term" value="C:cytoplasm"/>
    <property type="evidence" value="ECO:0007669"/>
    <property type="project" value="TreeGrafter"/>
</dbReference>
<dbReference type="SUPFAM" id="SSF48371">
    <property type="entry name" value="ARM repeat"/>
    <property type="match status" value="1"/>
</dbReference>
<protein>
    <recommendedName>
        <fullName evidence="7">Guanine nucleotide exchange factor</fullName>
    </recommendedName>
</protein>
<dbReference type="Proteomes" id="UP000799428">
    <property type="component" value="Unassembled WGS sequence"/>
</dbReference>
<evidence type="ECO:0000256" key="4">
    <source>
        <dbReference type="SAM" id="MobiDB-lite"/>
    </source>
</evidence>
<feature type="region of interest" description="Disordered" evidence="4">
    <location>
        <begin position="426"/>
        <end position="445"/>
    </location>
</feature>
<dbReference type="Pfam" id="PF10165">
    <property type="entry name" value="Ric8"/>
    <property type="match status" value="1"/>
</dbReference>
<keyword evidence="2" id="KW-0344">Guanine-nucleotide releasing factor</keyword>
<name>A0A6G1K081_9PLEO</name>
<evidence type="ECO:0000313" key="6">
    <source>
        <dbReference type="Proteomes" id="UP000799428"/>
    </source>
</evidence>
<dbReference type="InterPro" id="IPR019318">
    <property type="entry name" value="Gua_nucleotide_exch_fac_Ric8"/>
</dbReference>
<dbReference type="GO" id="GO:0001965">
    <property type="term" value="F:G-protein alpha-subunit binding"/>
    <property type="evidence" value="ECO:0007669"/>
    <property type="project" value="TreeGrafter"/>
</dbReference>
<evidence type="ECO:0000313" key="5">
    <source>
        <dbReference type="EMBL" id="KAF2706264.1"/>
    </source>
</evidence>
<reference evidence="5" key="1">
    <citation type="journal article" date="2020" name="Stud. Mycol.">
        <title>101 Dothideomycetes genomes: a test case for predicting lifestyles and emergence of pathogens.</title>
        <authorList>
            <person name="Haridas S."/>
            <person name="Albert R."/>
            <person name="Binder M."/>
            <person name="Bloem J."/>
            <person name="Labutti K."/>
            <person name="Salamov A."/>
            <person name="Andreopoulos B."/>
            <person name="Baker S."/>
            <person name="Barry K."/>
            <person name="Bills G."/>
            <person name="Bluhm B."/>
            <person name="Cannon C."/>
            <person name="Castanera R."/>
            <person name="Culley D."/>
            <person name="Daum C."/>
            <person name="Ezra D."/>
            <person name="Gonzalez J."/>
            <person name="Henrissat B."/>
            <person name="Kuo A."/>
            <person name="Liang C."/>
            <person name="Lipzen A."/>
            <person name="Lutzoni F."/>
            <person name="Magnuson J."/>
            <person name="Mondo S."/>
            <person name="Nolan M."/>
            <person name="Ohm R."/>
            <person name="Pangilinan J."/>
            <person name="Park H.-J."/>
            <person name="Ramirez L."/>
            <person name="Alfaro M."/>
            <person name="Sun H."/>
            <person name="Tritt A."/>
            <person name="Yoshinaga Y."/>
            <person name="Zwiers L.-H."/>
            <person name="Turgeon B."/>
            <person name="Goodwin S."/>
            <person name="Spatafora J."/>
            <person name="Crous P."/>
            <person name="Grigoriev I."/>
        </authorList>
    </citation>
    <scope>NUCLEOTIDE SEQUENCE</scope>
    <source>
        <strain evidence="5">CBS 279.74</strain>
    </source>
</reference>
<organism evidence="5 6">
    <name type="scientific">Pleomassaria siparia CBS 279.74</name>
    <dbReference type="NCBI Taxonomy" id="1314801"/>
    <lineage>
        <taxon>Eukaryota</taxon>
        <taxon>Fungi</taxon>
        <taxon>Dikarya</taxon>
        <taxon>Ascomycota</taxon>
        <taxon>Pezizomycotina</taxon>
        <taxon>Dothideomycetes</taxon>
        <taxon>Pleosporomycetidae</taxon>
        <taxon>Pleosporales</taxon>
        <taxon>Pleomassariaceae</taxon>
        <taxon>Pleomassaria</taxon>
    </lineage>
</organism>
<comment type="similarity">
    <text evidence="1">Belongs to the synembryn family.</text>
</comment>
<gene>
    <name evidence="5" type="ORF">K504DRAFT_459563</name>
</gene>
<dbReference type="GO" id="GO:0005085">
    <property type="term" value="F:guanyl-nucleotide exchange factor activity"/>
    <property type="evidence" value="ECO:0007669"/>
    <property type="project" value="UniProtKB-KW"/>
</dbReference>
<evidence type="ECO:0000256" key="2">
    <source>
        <dbReference type="ARBA" id="ARBA00022658"/>
    </source>
</evidence>
<dbReference type="InterPro" id="IPR016024">
    <property type="entry name" value="ARM-type_fold"/>
</dbReference>
<evidence type="ECO:0000256" key="1">
    <source>
        <dbReference type="ARBA" id="ARBA00009049"/>
    </source>
</evidence>
<dbReference type="PANTHER" id="PTHR12425">
    <property type="entry name" value="SYNEMBRYN"/>
    <property type="match status" value="1"/>
</dbReference>
<dbReference type="OrthoDB" id="5585685at2759"/>
<accession>A0A6G1K081</accession>
<keyword evidence="3" id="KW-0143">Chaperone</keyword>
<dbReference type="AlphaFoldDB" id="A0A6G1K081"/>
<keyword evidence="6" id="KW-1185">Reference proteome</keyword>
<feature type="compositionally biased region" description="Basic and acidic residues" evidence="4">
    <location>
        <begin position="432"/>
        <end position="445"/>
    </location>
</feature>
<evidence type="ECO:0000256" key="3">
    <source>
        <dbReference type="ARBA" id="ARBA00023186"/>
    </source>
</evidence>
<dbReference type="GO" id="GO:0007186">
    <property type="term" value="P:G protein-coupled receptor signaling pathway"/>
    <property type="evidence" value="ECO:0007669"/>
    <property type="project" value="TreeGrafter"/>
</dbReference>
<dbReference type="EMBL" id="MU005776">
    <property type="protein sequence ID" value="KAF2706264.1"/>
    <property type="molecule type" value="Genomic_DNA"/>
</dbReference>
<sequence>MLSKFNSKASDDRSKLEQVTELLSKLKADLDANKLSAKQRKQLLEELKVHGRSAENADPIFTKDGLHTLSRYAFDDQPAPTSQEAMRCIANALLINQKMCQIFVDLGYAPQAAKKLKNDNIDDEFLASRILFLMTYETNLDYAQLVDEHGLAESINSAITRHAKRYSKSARRLSQLHTNPIDLMALSETLKLLFNITHFYPDLSEHFSKSIPHIFKILVRRKIPSPPLQAPINYLVNALINLDLEDQKGHQLKFFGMNAVFPTFDANCNVEHLINILDNAIVAYTETELDNTISPVLTLIRRIYEIAPESVQKYMEWLLLPTDEERSRPLGKSDTLSSRLLRLSTSATTPNLRGSISAMMFELSGKDATKFVQNVGYGFASGFLVSNNIQMPESALEAHSTTTTTTTADQEERRVPVNPITGQRLDMEEEPDHQTEPMTEAEKEREAERLFVLFERLKATGIVDVKNPVEEAFRSGRIEELPDDHDQD</sequence>
<proteinExistence type="inferred from homology"/>
<evidence type="ECO:0008006" key="7">
    <source>
        <dbReference type="Google" id="ProtNLM"/>
    </source>
</evidence>